<dbReference type="EMBL" id="JARVKM010000009">
    <property type="protein sequence ID" value="KAK9779820.1"/>
    <property type="molecule type" value="Genomic_DNA"/>
</dbReference>
<dbReference type="Proteomes" id="UP001465668">
    <property type="component" value="Unassembled WGS sequence"/>
</dbReference>
<feature type="region of interest" description="Disordered" evidence="1">
    <location>
        <begin position="1114"/>
        <end position="1149"/>
    </location>
</feature>
<sequence>MLDSLTSCPQCCTFILNTEDKLQYSPWPSWRLLSQRMQALCCCSGRKAYPDRELSTPTTQLPARPVPAKLSKGRPQGRSLNESSVPLDPTQAPSLMTTPRHQAVLNPLDFEVDISDSEDGRPDHKSSPTSAIGAFKIKLIRRLSQKSQSKRESQQSIGNSEEELARRAELRRLRQKRIQEELETEEEPETKTNEETPAAHTSQSLSERPDLPGGGPRDNIEFSVCETDDVDSSGSSTQAPEMVALALPIVAGIGTTLQHRSSYLATDLQPPESSVLGAENVVLDHGPLPEMPVSPQLEPVDLFDPRASSSIASWRLSYSAGQLAEYIGGPESNVFEKEDMVVGSSSPKTNTELPPSRTVSGSPSRPNSEKSRLSIENGSGHIEEIDPGSSTSSVAGPEGRQSSVPASVNNETHFEQSTGIFPNTTNSDQYSPLDLWLRVSNTLQTMSHSSTRRNSDSILENRPNASVLDDLSSSRTSPKAGPSLSPCNPDSDSILLKVPGSFPTKGFTTNIIRANQGPKQIKPRRAVSLDVHRGWVTGENSFSRFTTRPNSADLTRSTSNLSFVGLVKKRGESLSGALNSERKEILGPNGMTDADKSETSSYRTAPIQPVTVGVVIHGKENIESLPPGSAAASETASFKQREAELESVEKRFAEATGRRHVSSSVVSRFREEFDAPEQSHRKPSLFARFLPKKGTPRRTLHKQNPFPHGGHRNCVGDAIAASNFVAVVPSTSVAPKGQYFSDGEGTLKLEETATDLWQRAIRLEADRREAHHRHQAKPQHIDQNSQLEIPHSREASSGGGGVTPHTLDASSVYSRSHYGDKSGIQSPKPRPVTGHDDTQLTSASLEASNHILKEWQHQIQSEVSGIDRAPSFTTHIYATRNPSVIPESWAKWSSHDRAERNGATGSTDHVTPRDFAIASTTLGNDAKLSAEKESHAPTPDHNHATQKQPSFSSKLGRTLRGSFAKFLPNQDCPQSGLDNVTEDYKRRPGSTGHLEYPELELLPSHGGYKELEALEKTIDHIKRPPVTAGTRPRGLSGASSRTPLSLRFAQDVHKYQHDNRNGSIETGELPNVTDIQHPNTPVGGQPASRAISGTTQAFDTPTSHISYDDCVPRHMLDENDSSKSDSTALVKRSKSTAEHTMPGFSHKYSTWNGRAKSVSIKRMRACGSELEKMLVAERAKTMSVQGGQ</sequence>
<feature type="compositionally biased region" description="Polar residues" evidence="1">
    <location>
        <begin position="945"/>
        <end position="955"/>
    </location>
</feature>
<name>A0ABR2Y167_9PEZI</name>
<feature type="compositionally biased region" description="Polar residues" evidence="1">
    <location>
        <begin position="343"/>
        <end position="366"/>
    </location>
</feature>
<feature type="region of interest" description="Disordered" evidence="1">
    <location>
        <begin position="339"/>
        <end position="406"/>
    </location>
</feature>
<organism evidence="2 3">
    <name type="scientific">Seiridium cardinale</name>
    <dbReference type="NCBI Taxonomy" id="138064"/>
    <lineage>
        <taxon>Eukaryota</taxon>
        <taxon>Fungi</taxon>
        <taxon>Dikarya</taxon>
        <taxon>Ascomycota</taxon>
        <taxon>Pezizomycotina</taxon>
        <taxon>Sordariomycetes</taxon>
        <taxon>Xylariomycetidae</taxon>
        <taxon>Amphisphaeriales</taxon>
        <taxon>Sporocadaceae</taxon>
        <taxon>Seiridium</taxon>
    </lineage>
</organism>
<feature type="compositionally biased region" description="Polar residues" evidence="1">
    <location>
        <begin position="388"/>
        <end position="406"/>
    </location>
</feature>
<evidence type="ECO:0000256" key="1">
    <source>
        <dbReference type="SAM" id="MobiDB-lite"/>
    </source>
</evidence>
<gene>
    <name evidence="2" type="ORF">SCAR479_03427</name>
</gene>
<feature type="region of interest" description="Disordered" evidence="1">
    <location>
        <begin position="929"/>
        <end position="998"/>
    </location>
</feature>
<keyword evidence="3" id="KW-1185">Reference proteome</keyword>
<feature type="region of interest" description="Disordered" evidence="1">
    <location>
        <begin position="113"/>
        <end position="163"/>
    </location>
</feature>
<feature type="region of interest" description="Disordered" evidence="1">
    <location>
        <begin position="447"/>
        <end position="492"/>
    </location>
</feature>
<accession>A0ABR2Y167</accession>
<feature type="region of interest" description="Disordered" evidence="1">
    <location>
        <begin position="53"/>
        <end position="95"/>
    </location>
</feature>
<feature type="region of interest" description="Disordered" evidence="1">
    <location>
        <begin position="179"/>
        <end position="222"/>
    </location>
</feature>
<proteinExistence type="predicted"/>
<feature type="region of interest" description="Disordered" evidence="1">
    <location>
        <begin position="768"/>
        <end position="838"/>
    </location>
</feature>
<feature type="compositionally biased region" description="Basic and acidic residues" evidence="1">
    <location>
        <begin position="929"/>
        <end position="943"/>
    </location>
</feature>
<protein>
    <submittedName>
        <fullName evidence="2">Uncharacterized protein</fullName>
    </submittedName>
</protein>
<reference evidence="2 3" key="1">
    <citation type="submission" date="2024-02" db="EMBL/GenBank/DDBJ databases">
        <title>First draft genome assembly of two strains of Seiridium cardinale.</title>
        <authorList>
            <person name="Emiliani G."/>
            <person name="Scali E."/>
        </authorList>
    </citation>
    <scope>NUCLEOTIDE SEQUENCE [LARGE SCALE GENOMIC DNA]</scope>
    <source>
        <strain evidence="2 3">BM-138-000479</strain>
    </source>
</reference>
<evidence type="ECO:0000313" key="3">
    <source>
        <dbReference type="Proteomes" id="UP001465668"/>
    </source>
</evidence>
<evidence type="ECO:0000313" key="2">
    <source>
        <dbReference type="EMBL" id="KAK9779820.1"/>
    </source>
</evidence>
<feature type="compositionally biased region" description="Basic and acidic residues" evidence="1">
    <location>
        <begin position="1114"/>
        <end position="1123"/>
    </location>
</feature>
<comment type="caution">
    <text evidence="2">The sequence shown here is derived from an EMBL/GenBank/DDBJ whole genome shotgun (WGS) entry which is preliminary data.</text>
</comment>